<evidence type="ECO:0000256" key="4">
    <source>
        <dbReference type="ARBA" id="ARBA00022692"/>
    </source>
</evidence>
<dbReference type="Pfam" id="PF09767">
    <property type="entry name" value="DUF2053"/>
    <property type="match status" value="1"/>
</dbReference>
<dbReference type="GO" id="GO:0005886">
    <property type="term" value="C:plasma membrane"/>
    <property type="evidence" value="ECO:0007669"/>
    <property type="project" value="UniProtKB-SubCell"/>
</dbReference>
<feature type="transmembrane region" description="Helical" evidence="11">
    <location>
        <begin position="102"/>
        <end position="126"/>
    </location>
</feature>
<dbReference type="GO" id="GO:0005789">
    <property type="term" value="C:endoplasmic reticulum membrane"/>
    <property type="evidence" value="ECO:0007669"/>
    <property type="project" value="UniProtKB-SubCell"/>
</dbReference>
<organism evidence="12">
    <name type="scientific">Wuchereria bancrofti</name>
    <dbReference type="NCBI Taxonomy" id="6293"/>
    <lineage>
        <taxon>Eukaryota</taxon>
        <taxon>Metazoa</taxon>
        <taxon>Ecdysozoa</taxon>
        <taxon>Nematoda</taxon>
        <taxon>Chromadorea</taxon>
        <taxon>Rhabditida</taxon>
        <taxon>Spirurina</taxon>
        <taxon>Spiruromorpha</taxon>
        <taxon>Filarioidea</taxon>
        <taxon>Onchocercidae</taxon>
        <taxon>Wuchereria</taxon>
    </lineage>
</organism>
<dbReference type="AlphaFoldDB" id="A0A1I8F0C1"/>
<evidence type="ECO:0000256" key="9">
    <source>
        <dbReference type="ARBA" id="ARBA00034846"/>
    </source>
</evidence>
<comment type="similarity">
    <text evidence="8">Belongs to the TMEM147 family.</text>
</comment>
<dbReference type="PANTHER" id="PTHR12869:SF0">
    <property type="entry name" value="BOS COMPLEX SUBUNIT TMEM147"/>
    <property type="match status" value="1"/>
</dbReference>
<dbReference type="InterPro" id="IPR019164">
    <property type="entry name" value="TMEM147"/>
</dbReference>
<keyword evidence="6 11" id="KW-1133">Transmembrane helix</keyword>
<protein>
    <recommendedName>
        <fullName evidence="9">BOS complex subunit TMEM147</fullName>
    </recommendedName>
    <alternativeName>
        <fullName evidence="10">Transmembrane protein 147</fullName>
    </alternativeName>
</protein>
<evidence type="ECO:0000256" key="10">
    <source>
        <dbReference type="ARBA" id="ARBA00034899"/>
    </source>
</evidence>
<feature type="transmembrane region" description="Helical" evidence="11">
    <location>
        <begin position="37"/>
        <end position="61"/>
    </location>
</feature>
<keyword evidence="5" id="KW-0256">Endoplasmic reticulum</keyword>
<evidence type="ECO:0000256" key="11">
    <source>
        <dbReference type="SAM" id="Phobius"/>
    </source>
</evidence>
<keyword evidence="7 11" id="KW-0472">Membrane</keyword>
<evidence type="ECO:0000313" key="12">
    <source>
        <dbReference type="WBParaSite" id="maker-PairedContig_77-snap-gene-4.14-mRNA-1"/>
    </source>
</evidence>
<evidence type="ECO:0000256" key="2">
    <source>
        <dbReference type="ARBA" id="ARBA00004651"/>
    </source>
</evidence>
<reference evidence="12" key="1">
    <citation type="submission" date="2016-11" db="UniProtKB">
        <authorList>
            <consortium name="WormBaseParasite"/>
        </authorList>
    </citation>
    <scope>IDENTIFICATION</scope>
    <source>
        <strain evidence="12">pt0022</strain>
    </source>
</reference>
<feature type="transmembrane region" description="Helical" evidence="11">
    <location>
        <begin position="73"/>
        <end position="95"/>
    </location>
</feature>
<keyword evidence="4 11" id="KW-0812">Transmembrane</keyword>
<feature type="transmembrane region" description="Helical" evidence="11">
    <location>
        <begin position="205"/>
        <end position="222"/>
    </location>
</feature>
<evidence type="ECO:0000256" key="3">
    <source>
        <dbReference type="ARBA" id="ARBA00022475"/>
    </source>
</evidence>
<keyword evidence="3" id="KW-1003">Cell membrane</keyword>
<accession>A0A1I8F0C1</accession>
<dbReference type="WBParaSite" id="maker-PairedContig_77-snap-gene-4.14-mRNA-1">
    <property type="protein sequence ID" value="maker-PairedContig_77-snap-gene-4.14-mRNA-1"/>
    <property type="gene ID" value="maker-PairedContig_77-snap-gene-4.14"/>
</dbReference>
<proteinExistence type="inferred from homology"/>
<dbReference type="STRING" id="6293.A0A1I8F0C1"/>
<dbReference type="PANTHER" id="PTHR12869">
    <property type="entry name" value="SMALL SEVEN TRANSMEMBRANE DOMAIN-CONTAINING PROTEIN"/>
    <property type="match status" value="1"/>
</dbReference>
<feature type="transmembrane region" description="Helical" evidence="11">
    <location>
        <begin position="6"/>
        <end position="25"/>
    </location>
</feature>
<feature type="transmembrane region" description="Helical" evidence="11">
    <location>
        <begin position="171"/>
        <end position="193"/>
    </location>
</feature>
<feature type="transmembrane region" description="Helical" evidence="11">
    <location>
        <begin position="138"/>
        <end position="159"/>
    </location>
</feature>
<comment type="subcellular location">
    <subcellularLocation>
        <location evidence="2">Cell membrane</location>
        <topology evidence="2">Multi-pass membrane protein</topology>
    </subcellularLocation>
    <subcellularLocation>
        <location evidence="1">Endoplasmic reticulum membrane</location>
        <topology evidence="1">Multi-pass membrane protein</topology>
    </subcellularLocation>
</comment>
<evidence type="ECO:0000256" key="7">
    <source>
        <dbReference type="ARBA" id="ARBA00023136"/>
    </source>
</evidence>
<evidence type="ECO:0000256" key="8">
    <source>
        <dbReference type="ARBA" id="ARBA00034739"/>
    </source>
</evidence>
<evidence type="ECO:0000256" key="6">
    <source>
        <dbReference type="ARBA" id="ARBA00022989"/>
    </source>
</evidence>
<evidence type="ECO:0000256" key="1">
    <source>
        <dbReference type="ARBA" id="ARBA00004477"/>
    </source>
</evidence>
<name>A0A1I8F0C1_WUCBA</name>
<sequence>MQMTFLHFLNCIALSYAPYFIAYKYSGLSEYCSIWKCAHAALAYFLTQLCKMLVLATFFPASDVNGFDLIPELMKASADIFDVMGLHAVIFYLMAGKSEIRFLAVGLGWAFAHSVASRLVGFWVGARATAFHWKYIQMALNSNIDLIFYVAMAALVWLFTRNDLRSGMRRIVALLIALCVFHEFIEQAGVVYLDLRSWTLLGAKAALTTGLAIGTLIAYSSLGTHFTQYRS</sequence>
<evidence type="ECO:0000256" key="5">
    <source>
        <dbReference type="ARBA" id="ARBA00022824"/>
    </source>
</evidence>